<dbReference type="AlphaFoldDB" id="A0A183TVJ9"/>
<proteinExistence type="predicted"/>
<evidence type="ECO:0000313" key="3">
    <source>
        <dbReference type="Proteomes" id="UP000050794"/>
    </source>
</evidence>
<name>A0A183TVJ9_TOXCA</name>
<accession>A0A183TVJ9</accession>
<evidence type="ECO:0000313" key="2">
    <source>
        <dbReference type="EMBL" id="VDM23932.1"/>
    </source>
</evidence>
<reference evidence="4" key="1">
    <citation type="submission" date="2016-06" db="UniProtKB">
        <authorList>
            <consortium name="WormBaseParasite"/>
        </authorList>
    </citation>
    <scope>IDENTIFICATION</scope>
</reference>
<evidence type="ECO:0000313" key="4">
    <source>
        <dbReference type="WBParaSite" id="TCNE_0000026801-mRNA-1"/>
    </source>
</evidence>
<sequence>MTLPTHTGGERKQPAKRAEKDTGGMNDDRPLVEEDNGEDEDLRAQMLNDIDEEADILHHLNVFWLDALPHISHAYLFSDPLVYSSFLYPTVSSAVLRNGVMTVRVRDTTSMSVISS</sequence>
<evidence type="ECO:0000256" key="1">
    <source>
        <dbReference type="SAM" id="MobiDB-lite"/>
    </source>
</evidence>
<feature type="compositionally biased region" description="Basic and acidic residues" evidence="1">
    <location>
        <begin position="8"/>
        <end position="32"/>
    </location>
</feature>
<protein>
    <submittedName>
        <fullName evidence="4">Lon N-terminal domain-containing protein</fullName>
    </submittedName>
</protein>
<keyword evidence="3" id="KW-1185">Reference proteome</keyword>
<gene>
    <name evidence="2" type="ORF">TCNE_LOCUS269</name>
</gene>
<dbReference type="EMBL" id="UYWY01000106">
    <property type="protein sequence ID" value="VDM23932.1"/>
    <property type="molecule type" value="Genomic_DNA"/>
</dbReference>
<reference evidence="2 3" key="2">
    <citation type="submission" date="2018-11" db="EMBL/GenBank/DDBJ databases">
        <authorList>
            <consortium name="Pathogen Informatics"/>
        </authorList>
    </citation>
    <scope>NUCLEOTIDE SEQUENCE [LARGE SCALE GENOMIC DNA]</scope>
</reference>
<organism evidence="3 4">
    <name type="scientific">Toxocara canis</name>
    <name type="common">Canine roundworm</name>
    <dbReference type="NCBI Taxonomy" id="6265"/>
    <lineage>
        <taxon>Eukaryota</taxon>
        <taxon>Metazoa</taxon>
        <taxon>Ecdysozoa</taxon>
        <taxon>Nematoda</taxon>
        <taxon>Chromadorea</taxon>
        <taxon>Rhabditida</taxon>
        <taxon>Spirurina</taxon>
        <taxon>Ascaridomorpha</taxon>
        <taxon>Ascaridoidea</taxon>
        <taxon>Toxocaridae</taxon>
        <taxon>Toxocara</taxon>
    </lineage>
</organism>
<dbReference type="Proteomes" id="UP000050794">
    <property type="component" value="Unassembled WGS sequence"/>
</dbReference>
<dbReference type="WBParaSite" id="TCNE_0000026801-mRNA-1">
    <property type="protein sequence ID" value="TCNE_0000026801-mRNA-1"/>
    <property type="gene ID" value="TCNE_0000026801"/>
</dbReference>
<feature type="region of interest" description="Disordered" evidence="1">
    <location>
        <begin position="1"/>
        <end position="40"/>
    </location>
</feature>